<sequence length="327" mass="33835">MFDPVPWFVGGGAQHSPEVARLLAYAATGGVEGVITPTDLKVLPLAVPGGAVRALPGAALILNRAVGGAQQTYVSRMPTETQVGIAATGSGAGRSDLIVARVEDPFMAGEPWQDPSDPKVGPYVFLRVIPNVPADTTRLQSVNGYEGSSAITLARIDIPASTGTITAAMIKDVRGIAQPKSAMEAWSVVGPGANTDLPTSAAWTTLASLTASGRIPEWATRAYANISVSGLLVNSGEWRGFLRVSITTAAGTRSSTPVAVTETNATYNWPGRRFSLPLGSFLEDLSALSGQPATVKVELQKAVGTGIINHGPTTVTGVSLNYMQAAI</sequence>
<protein>
    <submittedName>
        <fullName evidence="1">Uncharacterized protein</fullName>
    </submittedName>
</protein>
<evidence type="ECO:0000313" key="2">
    <source>
        <dbReference type="Proteomes" id="UP000198867"/>
    </source>
</evidence>
<dbReference type="RefSeq" id="WP_090710277.1">
    <property type="nucleotide sequence ID" value="NZ_FOVM01000004.1"/>
</dbReference>
<dbReference type="STRING" id="995034.SAMN05216219_1545"/>
<name>A0A1I5AUE4_9MICO</name>
<dbReference type="Proteomes" id="UP000198867">
    <property type="component" value="Unassembled WGS sequence"/>
</dbReference>
<accession>A0A1I5AUE4</accession>
<dbReference type="OrthoDB" id="4317400at2"/>
<evidence type="ECO:0000313" key="1">
    <source>
        <dbReference type="EMBL" id="SFN66030.1"/>
    </source>
</evidence>
<keyword evidence="2" id="KW-1185">Reference proteome</keyword>
<gene>
    <name evidence="1" type="ORF">SAMN05216219_1545</name>
</gene>
<organism evidence="1 2">
    <name type="scientific">Mycetocola miduiensis</name>
    <dbReference type="NCBI Taxonomy" id="995034"/>
    <lineage>
        <taxon>Bacteria</taxon>
        <taxon>Bacillati</taxon>
        <taxon>Actinomycetota</taxon>
        <taxon>Actinomycetes</taxon>
        <taxon>Micrococcales</taxon>
        <taxon>Microbacteriaceae</taxon>
        <taxon>Mycetocola</taxon>
    </lineage>
</organism>
<dbReference type="EMBL" id="FOVM01000004">
    <property type="protein sequence ID" value="SFN66030.1"/>
    <property type="molecule type" value="Genomic_DNA"/>
</dbReference>
<dbReference type="AlphaFoldDB" id="A0A1I5AUE4"/>
<proteinExistence type="predicted"/>
<reference evidence="2" key="1">
    <citation type="submission" date="2016-10" db="EMBL/GenBank/DDBJ databases">
        <authorList>
            <person name="Varghese N."/>
            <person name="Submissions S."/>
        </authorList>
    </citation>
    <scope>NUCLEOTIDE SEQUENCE [LARGE SCALE GENOMIC DNA]</scope>
    <source>
        <strain evidence="2">CGMCC 1.11101</strain>
    </source>
</reference>